<dbReference type="Pfam" id="PF00665">
    <property type="entry name" value="rve"/>
    <property type="match status" value="1"/>
</dbReference>
<dbReference type="Pfam" id="PF17919">
    <property type="entry name" value="RT_RNaseH_2"/>
    <property type="match status" value="1"/>
</dbReference>
<dbReference type="PROSITE" id="PS50994">
    <property type="entry name" value="INTEGRASE"/>
    <property type="match status" value="1"/>
</dbReference>
<dbReference type="InterPro" id="IPR000477">
    <property type="entry name" value="RT_dom"/>
</dbReference>
<evidence type="ECO:0000256" key="6">
    <source>
        <dbReference type="ARBA" id="ARBA00022759"/>
    </source>
</evidence>
<keyword evidence="4" id="KW-0548">Nucleotidyltransferase</keyword>
<dbReference type="Pfam" id="PF00078">
    <property type="entry name" value="RVT_1"/>
    <property type="match status" value="1"/>
</dbReference>
<protein>
    <recommendedName>
        <fullName evidence="2">ribonuclease H</fullName>
        <ecNumber evidence="2">3.1.26.4</ecNumber>
    </recommendedName>
</protein>
<dbReference type="InterPro" id="IPR043502">
    <property type="entry name" value="DNA/RNA_pol_sf"/>
</dbReference>
<dbReference type="PROSITE" id="PS50175">
    <property type="entry name" value="ASP_PROT_RETROV"/>
    <property type="match status" value="1"/>
</dbReference>
<dbReference type="GO" id="GO:0004190">
    <property type="term" value="F:aspartic-type endopeptidase activity"/>
    <property type="evidence" value="ECO:0007669"/>
    <property type="project" value="InterPro"/>
</dbReference>
<dbReference type="InterPro" id="IPR036397">
    <property type="entry name" value="RNaseH_sf"/>
</dbReference>
<dbReference type="Gene3D" id="3.30.70.270">
    <property type="match status" value="2"/>
</dbReference>
<comment type="caution">
    <text evidence="14">The sequence shown here is derived from an EMBL/GenBank/DDBJ whole genome shotgun (WGS) entry which is preliminary data.</text>
</comment>
<feature type="domain" description="Integrase catalytic" evidence="13">
    <location>
        <begin position="1045"/>
        <end position="1210"/>
    </location>
</feature>
<accession>A0AAW1E072</accession>
<dbReference type="PROSITE" id="PS50879">
    <property type="entry name" value="RNASE_H_1"/>
    <property type="match status" value="1"/>
</dbReference>
<dbReference type="Gene3D" id="3.30.420.10">
    <property type="entry name" value="Ribonuclease H-like superfamily/Ribonuclease H"/>
    <property type="match status" value="2"/>
</dbReference>
<evidence type="ECO:0000313" key="15">
    <source>
        <dbReference type="Proteomes" id="UP001488805"/>
    </source>
</evidence>
<evidence type="ECO:0000256" key="3">
    <source>
        <dbReference type="ARBA" id="ARBA00022679"/>
    </source>
</evidence>
<feature type="domain" description="RNase H type-1" evidence="12">
    <location>
        <begin position="772"/>
        <end position="923"/>
    </location>
</feature>
<dbReference type="PROSITE" id="PS50878">
    <property type="entry name" value="RT_POL"/>
    <property type="match status" value="1"/>
</dbReference>
<evidence type="ECO:0000259" key="12">
    <source>
        <dbReference type="PROSITE" id="PS50879"/>
    </source>
</evidence>
<evidence type="ECO:0000256" key="4">
    <source>
        <dbReference type="ARBA" id="ARBA00022695"/>
    </source>
</evidence>
<dbReference type="CDD" id="cd09273">
    <property type="entry name" value="RNase_HI_RT_Bel"/>
    <property type="match status" value="1"/>
</dbReference>
<dbReference type="GO" id="GO:0016779">
    <property type="term" value="F:nucleotidyltransferase activity"/>
    <property type="evidence" value="ECO:0007669"/>
    <property type="project" value="UniProtKB-KW"/>
</dbReference>
<proteinExistence type="inferred from homology"/>
<dbReference type="Gene3D" id="2.40.70.10">
    <property type="entry name" value="Acid Proteases"/>
    <property type="match status" value="1"/>
</dbReference>
<dbReference type="Gene3D" id="2.30.30.850">
    <property type="match status" value="1"/>
</dbReference>
<comment type="similarity">
    <text evidence="1">Belongs to the beta type-B retroviral polymerase family. HERV class-II K(HML-2) pol subfamily.</text>
</comment>
<name>A0AAW1E072_ZOAVI</name>
<evidence type="ECO:0000256" key="7">
    <source>
        <dbReference type="ARBA" id="ARBA00022801"/>
    </source>
</evidence>
<dbReference type="InterPro" id="IPR041577">
    <property type="entry name" value="RT_RNaseH_2"/>
</dbReference>
<evidence type="ECO:0000256" key="8">
    <source>
        <dbReference type="ARBA" id="ARBA00023172"/>
    </source>
</evidence>
<evidence type="ECO:0000259" key="10">
    <source>
        <dbReference type="PROSITE" id="PS50175"/>
    </source>
</evidence>
<evidence type="ECO:0000256" key="9">
    <source>
        <dbReference type="ARBA" id="ARBA00023268"/>
    </source>
</evidence>
<dbReference type="Gene3D" id="1.10.340.70">
    <property type="match status" value="1"/>
</dbReference>
<feature type="domain" description="Peptidase A2" evidence="10">
    <location>
        <begin position="1"/>
        <end position="57"/>
    </location>
</feature>
<dbReference type="GO" id="GO:0015074">
    <property type="term" value="P:DNA integration"/>
    <property type="evidence" value="ECO:0007669"/>
    <property type="project" value="InterPro"/>
</dbReference>
<dbReference type="PANTHER" id="PTHR37984">
    <property type="entry name" value="PROTEIN CBG26694"/>
    <property type="match status" value="1"/>
</dbReference>
<gene>
    <name evidence="14" type="ORF">VZT92_026495</name>
</gene>
<evidence type="ECO:0000313" key="14">
    <source>
        <dbReference type="EMBL" id="KAK9515894.1"/>
    </source>
</evidence>
<evidence type="ECO:0000256" key="2">
    <source>
        <dbReference type="ARBA" id="ARBA00012180"/>
    </source>
</evidence>
<dbReference type="InterPro" id="IPR001995">
    <property type="entry name" value="Peptidase_A2_cat"/>
</dbReference>
<dbReference type="GO" id="GO:0006310">
    <property type="term" value="P:DNA recombination"/>
    <property type="evidence" value="ECO:0007669"/>
    <property type="project" value="UniProtKB-KW"/>
</dbReference>
<keyword evidence="9" id="KW-0511">Multifunctional enzyme</keyword>
<evidence type="ECO:0000256" key="5">
    <source>
        <dbReference type="ARBA" id="ARBA00022722"/>
    </source>
</evidence>
<reference evidence="14 15" key="1">
    <citation type="journal article" date="2024" name="Genome Biol. Evol.">
        <title>Chromosome-level genome assembly of the viviparous eelpout Zoarces viviparus.</title>
        <authorList>
            <person name="Fuhrmann N."/>
            <person name="Brasseur M.V."/>
            <person name="Bakowski C.E."/>
            <person name="Podsiadlowski L."/>
            <person name="Prost S."/>
            <person name="Krehenwinkel H."/>
            <person name="Mayer C."/>
        </authorList>
    </citation>
    <scope>NUCLEOTIDE SEQUENCE [LARGE SCALE GENOMIC DNA]</scope>
    <source>
        <strain evidence="14">NO-MEL_2022_Ind0_liver</strain>
    </source>
</reference>
<evidence type="ECO:0000259" key="13">
    <source>
        <dbReference type="PROSITE" id="PS50994"/>
    </source>
</evidence>
<evidence type="ECO:0000259" key="11">
    <source>
        <dbReference type="PROSITE" id="PS50878"/>
    </source>
</evidence>
<dbReference type="GO" id="GO:0004523">
    <property type="term" value="F:RNA-DNA hybrid ribonuclease activity"/>
    <property type="evidence" value="ECO:0007669"/>
    <property type="project" value="UniProtKB-EC"/>
</dbReference>
<dbReference type="SUPFAM" id="SSF50630">
    <property type="entry name" value="Acid proteases"/>
    <property type="match status" value="1"/>
</dbReference>
<dbReference type="Gene3D" id="3.10.20.370">
    <property type="match status" value="1"/>
</dbReference>
<feature type="domain" description="Reverse transcriptase" evidence="11">
    <location>
        <begin position="346"/>
        <end position="530"/>
    </location>
</feature>
<dbReference type="GO" id="GO:0006508">
    <property type="term" value="P:proteolysis"/>
    <property type="evidence" value="ECO:0007669"/>
    <property type="project" value="InterPro"/>
</dbReference>
<evidence type="ECO:0000256" key="1">
    <source>
        <dbReference type="ARBA" id="ARBA00010879"/>
    </source>
</evidence>
<dbReference type="InterPro" id="IPR001584">
    <property type="entry name" value="Integrase_cat-core"/>
</dbReference>
<dbReference type="GO" id="GO:0003676">
    <property type="term" value="F:nucleic acid binding"/>
    <property type="evidence" value="ECO:0007669"/>
    <property type="project" value="InterPro"/>
</dbReference>
<dbReference type="Gene3D" id="3.10.10.10">
    <property type="entry name" value="HIV Type 1 Reverse Transcriptase, subunit A, domain 1"/>
    <property type="match status" value="1"/>
</dbReference>
<keyword evidence="3" id="KW-0808">Transferase</keyword>
<dbReference type="SUPFAM" id="SSF56672">
    <property type="entry name" value="DNA/RNA polymerases"/>
    <property type="match status" value="1"/>
</dbReference>
<dbReference type="EMBL" id="JBCEZU010000586">
    <property type="protein sequence ID" value="KAK9515894.1"/>
    <property type="molecule type" value="Genomic_DNA"/>
</dbReference>
<dbReference type="Proteomes" id="UP001488805">
    <property type="component" value="Unassembled WGS sequence"/>
</dbReference>
<keyword evidence="15" id="KW-1185">Reference proteome</keyword>
<keyword evidence="7" id="KW-0378">Hydrolase</keyword>
<dbReference type="InterPro" id="IPR043128">
    <property type="entry name" value="Rev_trsase/Diguanyl_cyclase"/>
</dbReference>
<sequence length="1336" mass="148510">MTTQPLSDRFVSVVGVSGAPVRQFYTTPLPITFQDATLTHIFLSAPNCPVNLLGRDLMTRLNLNIWMNQEGVHVSSNPPVSTLSMPVRILSLAPVKATVSSRDEEVFWLRCLQTGAQTPAIQYWFNILKPQITQLFPYKTPLDHVHCTLNVTPDPDDPYTEDWDENMSHLRPTIQCLHIFCGREGVASRVILSPFLRSWYQLAEDSSPHVTLAVGFGHEARSLGPMIKRALALTWEPTTTAGLLKAKEETMWRWTAPDTVERTLPEHLPLPRHHGKSCSDHPATTACLAQVPDKLWTSGAYDVGRLTTDPIKVTFTDPQQLPVYRSQYRLKPEQLEGIRPTIEGLLQAGVIYPTSSEFNTPILPVPKAGGKGWRMVQDFRPVNEITVPTGHPVPDPHLSLCNLSPAHTHFTVVDLANAFFSIPLHKDSQPIFAFTFNGQQYTYASLPQGYRCSPGLFNHHLRLHLADLSLPEGVVLIQYVDDLLLAATSAALCLDSSVQLLTLLAEKGYKVKRSKVQFTRRQVLFLGRNVSSDGLGLSHKHRASILQHPQPLTVAALLSFLGLTGYSRAHIPDYTNHTTILREMLKEVGTRNLTAKLTWTAEGASAFTRLKQALAHAAALMSPDYSLPFHLDVSERDSLLNAVLFQKKGGDREVLMYHSSKLDIVESGQSTCARYVAAVAKALEKTSHIVMGHPLEVHTHHGVAAFLLSKEFTFSAARKTKIQQTCTMPHITFVPATRNMAANFTDGQPHVCEEIAVQENKLRPDLQNTPHLKAEAWLYTDGCCYKGEEGNIASYAVVEQKSDGYHQTVESGILPQPASAQLAEVEALIQALEWSTDKIVNIFTDSAYAHGAAHIDGPVWRRRNFTTSNDHPIKHEAAMRRLVEAIQLPKGVAIMKCKGHDAVRSRISAGNDAADRAAKTTGGYAPRQMVMKPTSGPPELTIDHIKDHQEKAGPYEWSEWTRRGATKDKEGLWRAHDGRVVASAELCAALLPGAHGPTHEGKKRTLNNLEQLWWHPHMEAMSFLFCDECQICGNHNPRKPFKTPMGSYPVPSACFQDISIDYTDMGPENRVQGKRYMLVMVDRFSRWVEAIPTKREDAQSVIKWLQTELIPRYGVPRCIRSDNGSHFSNTTLAQVEQFLGITHRFGSVYHPQSQGLVERANQTLKAKIAKVCAGSKLTWVEALPLALMAMRSGKGGETHLSPHEIMTGRPMPGPPRDGGHMPPLDVQQIEMSDYMCALTSLTEALSKQIERTRAVPEAASAGKQIQVGDWVRVKVHKRKWTDPRWTGPYEVKEVTSHSVQVKGKSGAPWHHLTHCVPAPVPTRTLGEIRTDLANSS</sequence>
<keyword evidence="5" id="KW-0540">Nuclease</keyword>
<dbReference type="PANTHER" id="PTHR37984:SF5">
    <property type="entry name" value="PROTEIN NYNRIN-LIKE"/>
    <property type="match status" value="1"/>
</dbReference>
<dbReference type="InterPro" id="IPR012337">
    <property type="entry name" value="RNaseH-like_sf"/>
</dbReference>
<organism evidence="14 15">
    <name type="scientific">Zoarces viviparus</name>
    <name type="common">Viviparous eelpout</name>
    <name type="synonym">Blennius viviparus</name>
    <dbReference type="NCBI Taxonomy" id="48416"/>
    <lineage>
        <taxon>Eukaryota</taxon>
        <taxon>Metazoa</taxon>
        <taxon>Chordata</taxon>
        <taxon>Craniata</taxon>
        <taxon>Vertebrata</taxon>
        <taxon>Euteleostomi</taxon>
        <taxon>Actinopterygii</taxon>
        <taxon>Neopterygii</taxon>
        <taxon>Teleostei</taxon>
        <taxon>Neoteleostei</taxon>
        <taxon>Acanthomorphata</taxon>
        <taxon>Eupercaria</taxon>
        <taxon>Perciformes</taxon>
        <taxon>Cottioidei</taxon>
        <taxon>Zoarcales</taxon>
        <taxon>Zoarcidae</taxon>
        <taxon>Zoarcinae</taxon>
        <taxon>Zoarces</taxon>
    </lineage>
</organism>
<dbReference type="EC" id="3.1.26.4" evidence="2"/>
<keyword evidence="8" id="KW-0233">DNA recombination</keyword>
<dbReference type="Pfam" id="PF00075">
    <property type="entry name" value="RNase_H"/>
    <property type="match status" value="1"/>
</dbReference>
<dbReference type="InterPro" id="IPR050951">
    <property type="entry name" value="Retrovirus_Pol_polyprotein"/>
</dbReference>
<keyword evidence="6" id="KW-0255">Endonuclease</keyword>
<dbReference type="InterPro" id="IPR002156">
    <property type="entry name" value="RNaseH_domain"/>
</dbReference>
<dbReference type="SUPFAM" id="SSF53098">
    <property type="entry name" value="Ribonuclease H-like"/>
    <property type="match status" value="2"/>
</dbReference>
<dbReference type="InterPro" id="IPR021109">
    <property type="entry name" value="Peptidase_aspartic_dom_sf"/>
</dbReference>